<protein>
    <recommendedName>
        <fullName evidence="3">Sulfur carrier protein FdhD</fullName>
    </recommendedName>
</protein>
<comment type="function">
    <text evidence="3">Required for formate dehydrogenase (FDH) activity. Acts as a sulfur carrier protein that transfers sulfur from IscS to the molybdenum cofactor prior to its insertion into FDH.</text>
</comment>
<keyword evidence="2 3" id="KW-0501">Molybdenum cofactor biosynthesis</keyword>
<accession>A0A016QNP1</accession>
<dbReference type="PANTHER" id="PTHR30592:SF1">
    <property type="entry name" value="SULFUR CARRIER PROTEIN FDHD"/>
    <property type="match status" value="1"/>
</dbReference>
<keyword evidence="5" id="KW-1185">Reference proteome</keyword>
<evidence type="ECO:0000256" key="3">
    <source>
        <dbReference type="HAMAP-Rule" id="MF_00187"/>
    </source>
</evidence>
<dbReference type="InterPro" id="IPR003786">
    <property type="entry name" value="FdhD"/>
</dbReference>
<organism evidence="4 5">
    <name type="scientific">Deinococcus phoenicis</name>
    <dbReference type="NCBI Taxonomy" id="1476583"/>
    <lineage>
        <taxon>Bacteria</taxon>
        <taxon>Thermotogati</taxon>
        <taxon>Deinococcota</taxon>
        <taxon>Deinococci</taxon>
        <taxon>Deinococcales</taxon>
        <taxon>Deinococcaceae</taxon>
        <taxon>Deinococcus</taxon>
    </lineage>
</organism>
<dbReference type="GO" id="GO:0006777">
    <property type="term" value="P:Mo-molybdopterin cofactor biosynthetic process"/>
    <property type="evidence" value="ECO:0007669"/>
    <property type="project" value="UniProtKB-UniRule"/>
</dbReference>
<dbReference type="PIRSF" id="PIRSF015626">
    <property type="entry name" value="FdhD"/>
    <property type="match status" value="1"/>
</dbReference>
<dbReference type="PATRIC" id="fig|1476583.3.peg.2472"/>
<feature type="active site" description="Cysteine persulfide intermediate" evidence="3">
    <location>
        <position position="108"/>
    </location>
</feature>
<dbReference type="EMBL" id="JHAC01000038">
    <property type="protein sequence ID" value="EYB67487.1"/>
    <property type="molecule type" value="Genomic_DNA"/>
</dbReference>
<dbReference type="SUPFAM" id="SSF53927">
    <property type="entry name" value="Cytidine deaminase-like"/>
    <property type="match status" value="1"/>
</dbReference>
<dbReference type="InterPro" id="IPR016193">
    <property type="entry name" value="Cytidine_deaminase-like"/>
</dbReference>
<evidence type="ECO:0000256" key="2">
    <source>
        <dbReference type="ARBA" id="ARBA00023150"/>
    </source>
</evidence>
<dbReference type="GO" id="GO:0016783">
    <property type="term" value="F:sulfurtransferase activity"/>
    <property type="evidence" value="ECO:0007669"/>
    <property type="project" value="InterPro"/>
</dbReference>
<dbReference type="Gene3D" id="3.10.20.10">
    <property type="match status" value="1"/>
</dbReference>
<name>A0A016QNP1_9DEIO</name>
<comment type="caution">
    <text evidence="4">The sequence shown here is derived from an EMBL/GenBank/DDBJ whole genome shotgun (WGS) entry which is preliminary data.</text>
</comment>
<dbReference type="STRING" id="1476583.DEIPH_ctg040orf0056"/>
<evidence type="ECO:0000313" key="4">
    <source>
        <dbReference type="EMBL" id="EYB67487.1"/>
    </source>
</evidence>
<evidence type="ECO:0000256" key="1">
    <source>
        <dbReference type="ARBA" id="ARBA00022490"/>
    </source>
</evidence>
<dbReference type="Pfam" id="PF02634">
    <property type="entry name" value="FdhD-NarQ"/>
    <property type="match status" value="1"/>
</dbReference>
<comment type="caution">
    <text evidence="3">Lacks conserved residue(s) required for the propagation of feature annotation.</text>
</comment>
<dbReference type="GO" id="GO:0005737">
    <property type="term" value="C:cytoplasm"/>
    <property type="evidence" value="ECO:0007669"/>
    <property type="project" value="UniProtKB-SubCell"/>
</dbReference>
<reference evidence="4 5" key="1">
    <citation type="submission" date="2014-03" db="EMBL/GenBank/DDBJ databases">
        <title>Draft genome sequence of Deinococcus phoenicis 1P10ME.</title>
        <authorList>
            <person name="Stepanov V.G."/>
            <person name="Vaishampayan P."/>
            <person name="Venkateswaran K."/>
            <person name="Fox G.E."/>
        </authorList>
    </citation>
    <scope>NUCLEOTIDE SEQUENCE [LARGE SCALE GENOMIC DNA]</scope>
    <source>
        <strain evidence="4 5">1P10ME</strain>
    </source>
</reference>
<gene>
    <name evidence="3 4" type="primary">fdhD</name>
    <name evidence="4" type="ORF">DEIPH_ctg040orf0056</name>
</gene>
<comment type="similarity">
    <text evidence="3">Belongs to the FdhD family.</text>
</comment>
<dbReference type="HAMAP" id="MF_00187">
    <property type="entry name" value="FdhD"/>
    <property type="match status" value="1"/>
</dbReference>
<dbReference type="AlphaFoldDB" id="A0A016QNP1"/>
<dbReference type="PANTHER" id="PTHR30592">
    <property type="entry name" value="FORMATE DEHYDROGENASE"/>
    <property type="match status" value="1"/>
</dbReference>
<evidence type="ECO:0000313" key="5">
    <source>
        <dbReference type="Proteomes" id="UP000020492"/>
    </source>
</evidence>
<sequence length="266" mass="27832">MTRPEAVTAARVLTYHAGRLTGREDAVAVEEPLELRVQDGDGSVTLAVTMRTPGHDRELVLGWLHAEGLLEAVTRLSVLRDTPNVVLIRGDPERLRAGARSGVTSAACGVCGSGSVERLSVWAAPPVWTAEPLAPEVLLGLPGRLRAAQPGFAATGGLHAAGLFTPAGDRLAAFEDVGRHNAVDKLVGWALERGQLPLTDRVLVTSSRAGFEIVQKAALAGIPVVLTVGAPSSLAVETATALNLTLIGFARADHFNVYAGAERLQP</sequence>
<dbReference type="Proteomes" id="UP000020492">
    <property type="component" value="Unassembled WGS sequence"/>
</dbReference>
<dbReference type="eggNOG" id="COG1526">
    <property type="taxonomic scope" value="Bacteria"/>
</dbReference>
<dbReference type="Gene3D" id="3.40.140.10">
    <property type="entry name" value="Cytidine Deaminase, domain 2"/>
    <property type="match status" value="1"/>
</dbReference>
<dbReference type="NCBIfam" id="TIGR00129">
    <property type="entry name" value="fdhD_narQ"/>
    <property type="match status" value="1"/>
</dbReference>
<dbReference type="RefSeq" id="WP_235183237.1">
    <property type="nucleotide sequence ID" value="NZ_JHAC01000038.1"/>
</dbReference>
<proteinExistence type="inferred from homology"/>
<dbReference type="GO" id="GO:0097163">
    <property type="term" value="F:sulfur carrier activity"/>
    <property type="evidence" value="ECO:0007669"/>
    <property type="project" value="UniProtKB-UniRule"/>
</dbReference>
<comment type="subcellular location">
    <subcellularLocation>
        <location evidence="3">Cytoplasm</location>
    </subcellularLocation>
</comment>
<keyword evidence="1 3" id="KW-0963">Cytoplasm</keyword>